<protein>
    <submittedName>
        <fullName evidence="1">Uncharacterized protein</fullName>
    </submittedName>
</protein>
<evidence type="ECO:0000313" key="1">
    <source>
        <dbReference type="EMBL" id="GBN23000.1"/>
    </source>
</evidence>
<proteinExistence type="predicted"/>
<sequence length="90" mass="10009">MIFRGLKMEVSPFFSGLFGKVVCCLVTEETNMIQLSCIDGFRRRACCASWTSGFKLLKEEIALSADSLSLHIDVDIPLELAQFIASFIAK</sequence>
<dbReference type="Proteomes" id="UP000499080">
    <property type="component" value="Unassembled WGS sequence"/>
</dbReference>
<evidence type="ECO:0000313" key="2">
    <source>
        <dbReference type="Proteomes" id="UP000499080"/>
    </source>
</evidence>
<accession>A0A4Y2M9E6</accession>
<name>A0A4Y2M9E6_ARAVE</name>
<reference evidence="1 2" key="1">
    <citation type="journal article" date="2019" name="Sci. Rep.">
        <title>Orb-weaving spider Araneus ventricosus genome elucidates the spidroin gene catalogue.</title>
        <authorList>
            <person name="Kono N."/>
            <person name="Nakamura H."/>
            <person name="Ohtoshi R."/>
            <person name="Moran D.A.P."/>
            <person name="Shinohara A."/>
            <person name="Yoshida Y."/>
            <person name="Fujiwara M."/>
            <person name="Mori M."/>
            <person name="Tomita M."/>
            <person name="Arakawa K."/>
        </authorList>
    </citation>
    <scope>NUCLEOTIDE SEQUENCE [LARGE SCALE GENOMIC DNA]</scope>
</reference>
<gene>
    <name evidence="1" type="ORF">AVEN_206717_1</name>
</gene>
<dbReference type="AlphaFoldDB" id="A0A4Y2M9E6"/>
<keyword evidence="2" id="KW-1185">Reference proteome</keyword>
<organism evidence="1 2">
    <name type="scientific">Araneus ventricosus</name>
    <name type="common">Orbweaver spider</name>
    <name type="synonym">Epeira ventricosa</name>
    <dbReference type="NCBI Taxonomy" id="182803"/>
    <lineage>
        <taxon>Eukaryota</taxon>
        <taxon>Metazoa</taxon>
        <taxon>Ecdysozoa</taxon>
        <taxon>Arthropoda</taxon>
        <taxon>Chelicerata</taxon>
        <taxon>Arachnida</taxon>
        <taxon>Araneae</taxon>
        <taxon>Araneomorphae</taxon>
        <taxon>Entelegynae</taxon>
        <taxon>Araneoidea</taxon>
        <taxon>Araneidae</taxon>
        <taxon>Araneus</taxon>
    </lineage>
</organism>
<dbReference type="EMBL" id="BGPR01006932">
    <property type="protein sequence ID" value="GBN23000.1"/>
    <property type="molecule type" value="Genomic_DNA"/>
</dbReference>
<comment type="caution">
    <text evidence="1">The sequence shown here is derived from an EMBL/GenBank/DDBJ whole genome shotgun (WGS) entry which is preliminary data.</text>
</comment>